<dbReference type="RefSeq" id="WP_079701829.1">
    <property type="nucleotide sequence ID" value="NZ_FUYR01000001.1"/>
</dbReference>
<keyword evidence="1" id="KW-0732">Signal</keyword>
<evidence type="ECO:0000256" key="1">
    <source>
        <dbReference type="SAM" id="SignalP"/>
    </source>
</evidence>
<dbReference type="EMBL" id="FUYR01000001">
    <property type="protein sequence ID" value="SKB42719.1"/>
    <property type="molecule type" value="Genomic_DNA"/>
</dbReference>
<evidence type="ECO:0000313" key="2">
    <source>
        <dbReference type="EMBL" id="SKB42719.1"/>
    </source>
</evidence>
<accession>A0A1T5B6P1</accession>
<protein>
    <submittedName>
        <fullName evidence="2">Uncharacterized protein</fullName>
    </submittedName>
</protein>
<keyword evidence="3" id="KW-1185">Reference proteome</keyword>
<feature type="signal peptide" evidence="1">
    <location>
        <begin position="1"/>
        <end position="20"/>
    </location>
</feature>
<name>A0A1T5B6P1_9SPHI</name>
<sequence>MKHIITLVSALVLLSSAIHADEIKNNRNNKTQNVAVAPFVWGNPGENVTIEVTTPLKKNMKVAVAPFVWGDAIDAPRVFEAAQVKVPVAPFVFGNPDEKITLELQVL</sequence>
<feature type="chain" id="PRO_5013341193" evidence="1">
    <location>
        <begin position="21"/>
        <end position="107"/>
    </location>
</feature>
<dbReference type="AlphaFoldDB" id="A0A1T5B6P1"/>
<dbReference type="STRING" id="572036.SAMN05661099_1343"/>
<organism evidence="2 3">
    <name type="scientific">Daejeonella lutea</name>
    <dbReference type="NCBI Taxonomy" id="572036"/>
    <lineage>
        <taxon>Bacteria</taxon>
        <taxon>Pseudomonadati</taxon>
        <taxon>Bacteroidota</taxon>
        <taxon>Sphingobacteriia</taxon>
        <taxon>Sphingobacteriales</taxon>
        <taxon>Sphingobacteriaceae</taxon>
        <taxon>Daejeonella</taxon>
    </lineage>
</organism>
<proteinExistence type="predicted"/>
<evidence type="ECO:0000313" key="3">
    <source>
        <dbReference type="Proteomes" id="UP000189981"/>
    </source>
</evidence>
<dbReference type="Proteomes" id="UP000189981">
    <property type="component" value="Unassembled WGS sequence"/>
</dbReference>
<reference evidence="3" key="1">
    <citation type="submission" date="2017-02" db="EMBL/GenBank/DDBJ databases">
        <authorList>
            <person name="Varghese N."/>
            <person name="Submissions S."/>
        </authorList>
    </citation>
    <scope>NUCLEOTIDE SEQUENCE [LARGE SCALE GENOMIC DNA]</scope>
    <source>
        <strain evidence="3">DSM 22385</strain>
    </source>
</reference>
<gene>
    <name evidence="2" type="ORF">SAMN05661099_1343</name>
</gene>